<proteinExistence type="predicted"/>
<gene>
    <name evidence="10" type="ORF">QYS47_04875</name>
</gene>
<dbReference type="Pfam" id="PF00512">
    <property type="entry name" value="HisKA"/>
    <property type="match status" value="1"/>
</dbReference>
<dbReference type="PRINTS" id="PR00344">
    <property type="entry name" value="BCTRLSENSOR"/>
</dbReference>
<name>A0AA49JAE1_9BACT</name>
<dbReference type="AlphaFoldDB" id="A0AA49JAE1"/>
<dbReference type="SUPFAM" id="SSF47384">
    <property type="entry name" value="Homodimeric domain of signal transducing histidine kinase"/>
    <property type="match status" value="1"/>
</dbReference>
<dbReference type="GO" id="GO:0000155">
    <property type="term" value="F:phosphorelay sensor kinase activity"/>
    <property type="evidence" value="ECO:0007669"/>
    <property type="project" value="InterPro"/>
</dbReference>
<accession>A0AA49JAE1</accession>
<dbReference type="InterPro" id="IPR050351">
    <property type="entry name" value="BphY/WalK/GraS-like"/>
</dbReference>
<dbReference type="SUPFAM" id="SSF55874">
    <property type="entry name" value="ATPase domain of HSP90 chaperone/DNA topoisomerase II/histidine kinase"/>
    <property type="match status" value="1"/>
</dbReference>
<dbReference type="InterPro" id="IPR003661">
    <property type="entry name" value="HisK_dim/P_dom"/>
</dbReference>
<protein>
    <recommendedName>
        <fullName evidence="2">histidine kinase</fullName>
        <ecNumber evidence="2">2.7.13.3</ecNumber>
    </recommendedName>
</protein>
<reference evidence="10" key="1">
    <citation type="submission" date="2023-08" db="EMBL/GenBank/DDBJ databases">
        <title>Comparative genomics and taxonomic characterization of three novel marine species of genus Marivirga.</title>
        <authorList>
            <person name="Muhammad N."/>
            <person name="Kim S.-G."/>
        </authorList>
    </citation>
    <scope>NUCLEOTIDE SEQUENCE</scope>
    <source>
        <strain evidence="10">BKB1-2</strain>
    </source>
</reference>
<evidence type="ECO:0000256" key="5">
    <source>
        <dbReference type="ARBA" id="ARBA00022741"/>
    </source>
</evidence>
<keyword evidence="7" id="KW-0067">ATP-binding</keyword>
<dbReference type="GO" id="GO:0000156">
    <property type="term" value="F:phosphorelay response regulator activity"/>
    <property type="evidence" value="ECO:0007669"/>
    <property type="project" value="TreeGrafter"/>
</dbReference>
<dbReference type="InterPro" id="IPR004358">
    <property type="entry name" value="Sig_transdc_His_kin-like_C"/>
</dbReference>
<dbReference type="PANTHER" id="PTHR42878:SF7">
    <property type="entry name" value="SENSOR HISTIDINE KINASE GLRK"/>
    <property type="match status" value="1"/>
</dbReference>
<dbReference type="InterPro" id="IPR003594">
    <property type="entry name" value="HATPase_dom"/>
</dbReference>
<dbReference type="PROSITE" id="PS50109">
    <property type="entry name" value="HIS_KIN"/>
    <property type="match status" value="1"/>
</dbReference>
<dbReference type="SMART" id="SM00387">
    <property type="entry name" value="HATPase_c"/>
    <property type="match status" value="1"/>
</dbReference>
<evidence type="ECO:0000256" key="1">
    <source>
        <dbReference type="ARBA" id="ARBA00000085"/>
    </source>
</evidence>
<dbReference type="Proteomes" id="UP001232019">
    <property type="component" value="Chromosome"/>
</dbReference>
<dbReference type="EC" id="2.7.13.3" evidence="2"/>
<dbReference type="PANTHER" id="PTHR42878">
    <property type="entry name" value="TWO-COMPONENT HISTIDINE KINASE"/>
    <property type="match status" value="1"/>
</dbReference>
<dbReference type="InterPro" id="IPR036890">
    <property type="entry name" value="HATPase_C_sf"/>
</dbReference>
<dbReference type="Gene3D" id="1.10.287.130">
    <property type="match status" value="1"/>
</dbReference>
<dbReference type="RefSeq" id="WP_302127166.1">
    <property type="nucleotide sequence ID" value="NZ_CP129968.2"/>
</dbReference>
<keyword evidence="3" id="KW-0597">Phosphoprotein</keyword>
<dbReference type="SMART" id="SM00388">
    <property type="entry name" value="HisKA"/>
    <property type="match status" value="1"/>
</dbReference>
<sequence length="367" mass="42624">MKVSLSKSDLRELLQLVESVYPACLIISDETYSIKYINDVGIKLFEIDELDFEIKDLFINIEDWEDLLYKLNNKKYPNNFTYLLKSSSYQNIFVSITILVKDGYLYWLIRDISLGQKQKEEIDHQRALLEKSKIEMDRIIYSASHDLRSPISSILGLLNLLELPHSKTENSEYISLIRSSILKLDNIVQNLGRISKNSNEVVKDEKIDFENLLDQINLEFSNHPNYDEIKYQHSIIDQYVFYNDINRVKLVLYNLLKNCYDFYDKNKSYNFIDLEVFCLCDKAIIKLFDNGIGISKNTVSKVFDLFYRGSDRSKGSGLGLFETKEIIIKLNGKITLNSEYTIGTSIEVEIPNSKKGKLINKKNSLVS</sequence>
<dbReference type="Gene3D" id="3.30.565.10">
    <property type="entry name" value="Histidine kinase-like ATPase, C-terminal domain"/>
    <property type="match status" value="1"/>
</dbReference>
<evidence type="ECO:0000256" key="8">
    <source>
        <dbReference type="ARBA" id="ARBA00023012"/>
    </source>
</evidence>
<evidence type="ECO:0000256" key="2">
    <source>
        <dbReference type="ARBA" id="ARBA00012438"/>
    </source>
</evidence>
<evidence type="ECO:0000259" key="9">
    <source>
        <dbReference type="PROSITE" id="PS50109"/>
    </source>
</evidence>
<comment type="catalytic activity">
    <reaction evidence="1">
        <text>ATP + protein L-histidine = ADP + protein N-phospho-L-histidine.</text>
        <dbReference type="EC" id="2.7.13.3"/>
    </reaction>
</comment>
<dbReference type="EMBL" id="CP129968">
    <property type="protein sequence ID" value="WKK81615.1"/>
    <property type="molecule type" value="Genomic_DNA"/>
</dbReference>
<evidence type="ECO:0000256" key="7">
    <source>
        <dbReference type="ARBA" id="ARBA00022840"/>
    </source>
</evidence>
<keyword evidence="8" id="KW-0902">Two-component regulatory system</keyword>
<dbReference type="Pfam" id="PF02518">
    <property type="entry name" value="HATPase_c"/>
    <property type="match status" value="1"/>
</dbReference>
<keyword evidence="4" id="KW-0808">Transferase</keyword>
<dbReference type="KEGG" id="marp:QYS47_04875"/>
<evidence type="ECO:0000256" key="6">
    <source>
        <dbReference type="ARBA" id="ARBA00022777"/>
    </source>
</evidence>
<dbReference type="CDD" id="cd00082">
    <property type="entry name" value="HisKA"/>
    <property type="match status" value="1"/>
</dbReference>
<dbReference type="GO" id="GO:0030295">
    <property type="term" value="F:protein kinase activator activity"/>
    <property type="evidence" value="ECO:0007669"/>
    <property type="project" value="TreeGrafter"/>
</dbReference>
<dbReference type="InterPro" id="IPR005467">
    <property type="entry name" value="His_kinase_dom"/>
</dbReference>
<dbReference type="GO" id="GO:0007234">
    <property type="term" value="P:osmosensory signaling via phosphorelay pathway"/>
    <property type="evidence" value="ECO:0007669"/>
    <property type="project" value="TreeGrafter"/>
</dbReference>
<keyword evidence="6 10" id="KW-0418">Kinase</keyword>
<dbReference type="CDD" id="cd00075">
    <property type="entry name" value="HATPase"/>
    <property type="match status" value="1"/>
</dbReference>
<dbReference type="InterPro" id="IPR036097">
    <property type="entry name" value="HisK_dim/P_sf"/>
</dbReference>
<feature type="domain" description="Histidine kinase" evidence="9">
    <location>
        <begin position="142"/>
        <end position="354"/>
    </location>
</feature>
<evidence type="ECO:0000313" key="10">
    <source>
        <dbReference type="EMBL" id="WKK81615.1"/>
    </source>
</evidence>
<evidence type="ECO:0000256" key="3">
    <source>
        <dbReference type="ARBA" id="ARBA00022553"/>
    </source>
</evidence>
<keyword evidence="5" id="KW-0547">Nucleotide-binding</keyword>
<organism evidence="10">
    <name type="scientific">Marivirga arenosa</name>
    <dbReference type="NCBI Taxonomy" id="3059076"/>
    <lineage>
        <taxon>Bacteria</taxon>
        <taxon>Pseudomonadati</taxon>
        <taxon>Bacteroidota</taxon>
        <taxon>Cytophagia</taxon>
        <taxon>Cytophagales</taxon>
        <taxon>Marivirgaceae</taxon>
        <taxon>Marivirga</taxon>
    </lineage>
</organism>
<evidence type="ECO:0000256" key="4">
    <source>
        <dbReference type="ARBA" id="ARBA00022679"/>
    </source>
</evidence>
<dbReference type="GO" id="GO:0005524">
    <property type="term" value="F:ATP binding"/>
    <property type="evidence" value="ECO:0007669"/>
    <property type="project" value="UniProtKB-KW"/>
</dbReference>